<name>A0A7R9W3C7_9STRA</name>
<evidence type="ECO:0000256" key="1">
    <source>
        <dbReference type="SAM" id="Phobius"/>
    </source>
</evidence>
<reference evidence="3" key="1">
    <citation type="submission" date="2021-01" db="EMBL/GenBank/DDBJ databases">
        <authorList>
            <person name="Corre E."/>
            <person name="Pelletier E."/>
            <person name="Niang G."/>
            <person name="Scheremetjew M."/>
            <person name="Finn R."/>
            <person name="Kale V."/>
            <person name="Holt S."/>
            <person name="Cochrane G."/>
            <person name="Meng A."/>
            <person name="Brown T."/>
            <person name="Cohen L."/>
        </authorList>
    </citation>
    <scope>NUCLEOTIDE SEQUENCE</scope>
    <source>
        <strain evidence="3">CCMP147</strain>
    </source>
</reference>
<keyword evidence="1" id="KW-0812">Transmembrane</keyword>
<organism evidence="3">
    <name type="scientific">Pseudictyota dubia</name>
    <dbReference type="NCBI Taxonomy" id="2749911"/>
    <lineage>
        <taxon>Eukaryota</taxon>
        <taxon>Sar</taxon>
        <taxon>Stramenopiles</taxon>
        <taxon>Ochrophyta</taxon>
        <taxon>Bacillariophyta</taxon>
        <taxon>Mediophyceae</taxon>
        <taxon>Biddulphiophycidae</taxon>
        <taxon>Eupodiscales</taxon>
        <taxon>Odontellaceae</taxon>
        <taxon>Pseudictyota</taxon>
    </lineage>
</organism>
<protein>
    <submittedName>
        <fullName evidence="3">Uncharacterized protein</fullName>
    </submittedName>
</protein>
<proteinExistence type="predicted"/>
<keyword evidence="1" id="KW-0472">Membrane</keyword>
<dbReference type="EMBL" id="HBED01023789">
    <property type="protein sequence ID" value="CAD8313022.1"/>
    <property type="molecule type" value="Transcribed_RNA"/>
</dbReference>
<feature type="chain" id="PRO_5030984323" evidence="2">
    <location>
        <begin position="28"/>
        <end position="155"/>
    </location>
</feature>
<feature type="transmembrane region" description="Helical" evidence="1">
    <location>
        <begin position="86"/>
        <end position="105"/>
    </location>
</feature>
<keyword evidence="1" id="KW-1133">Transmembrane helix</keyword>
<feature type="signal peptide" evidence="2">
    <location>
        <begin position="1"/>
        <end position="27"/>
    </location>
</feature>
<keyword evidence="2" id="KW-0732">Signal</keyword>
<sequence>MRNIRGLICALLFVALSFISHLPLSCAFVHTTHSNAIKFVKSSVVSFGSTPNPIKTKSGGPSPTALLEKSDDVDRDAIMGMNTGPYLFALVLALNIWSFSIPVEFRRARFCSEQQVLNARPGNKCITFGNWVGGIADYYRNGGGIHFDFSIEEQE</sequence>
<accession>A0A7R9W3C7</accession>
<gene>
    <name evidence="3" type="ORF">TDUB1175_LOCUS11811</name>
</gene>
<evidence type="ECO:0000256" key="2">
    <source>
        <dbReference type="SAM" id="SignalP"/>
    </source>
</evidence>
<evidence type="ECO:0000313" key="3">
    <source>
        <dbReference type="EMBL" id="CAD8313022.1"/>
    </source>
</evidence>
<dbReference type="AlphaFoldDB" id="A0A7R9W3C7"/>